<evidence type="ECO:0000313" key="2">
    <source>
        <dbReference type="EMBL" id="SMC00405.1"/>
    </source>
</evidence>
<proteinExistence type="predicted"/>
<sequence>MRLIIIFFQVLIALFSWSAQASTYYINSNGDDAAAGTSVASAWRTVGRVNARRYQPGDRILFAGGQTFSGGIWLRGNSQGTAAQPIVISSYGRGSATIESGTSFGFYGHNMAGLELRRLIFVGAGRLSNANSGVILYVDSANTHLSHLRLDSLDVSGYQSAGILIGSWNGSSGYSNVRITNSRSHANGEAGIQSWAETLRAHTNWYVANCQTYDNSGRADITDLHTGNGIVLSGIDGALIEHCESYNNGWLNANPYGGPVGIWGYHCNNLVIQECESHHNRSGTALDGGGFDLDGGCTNSILQYNYSHDNEGAGYLLAQYDGAPPLTDVTIRYNISENDARRNSHGAIMLWSSGASGGIQRASIYNNTVYLTPPTNGSRPKAVDITSGGISAITLRNNIFYTTGGLSVVNVQPSGMDAVLFQGNCYWSAEAELGLDWGGTRYTTLNAWRTASGQEQVRARACGINADPHLIMSGEESRLPRNAPTTPLLAATYHLQSVSSLLGAGLNLLVDFNQTPGPRDYYGNPTPQLGLTGNIGASENNYVVLSTRTSPGINSQAWCTAYPTLASETVKVVFASETGLNTPVSLRLYDSQGRLCRAQSCIRQYAAEVAFSVTGLPAGRYLLQIEHGVLRCSKPIIVAN</sequence>
<protein>
    <submittedName>
        <fullName evidence="2">PA14 domain-containing protein</fullName>
    </submittedName>
</protein>
<dbReference type="Gene3D" id="2.160.20.10">
    <property type="entry name" value="Single-stranded right-handed beta-helix, Pectin lyase-like"/>
    <property type="match status" value="1"/>
</dbReference>
<dbReference type="InterPro" id="IPR011050">
    <property type="entry name" value="Pectin_lyase_fold/virulence"/>
</dbReference>
<reference evidence="2 3" key="1">
    <citation type="submission" date="2017-04" db="EMBL/GenBank/DDBJ databases">
        <authorList>
            <person name="Afonso C.L."/>
            <person name="Miller P.J."/>
            <person name="Scott M.A."/>
            <person name="Spackman E."/>
            <person name="Goraichik I."/>
            <person name="Dimitrov K.M."/>
            <person name="Suarez D.L."/>
            <person name="Swayne D.E."/>
        </authorList>
    </citation>
    <scope>NUCLEOTIDE SEQUENCE [LARGE SCALE GENOMIC DNA]</scope>
    <source>
        <strain evidence="2 3">DSM 11622</strain>
    </source>
</reference>
<dbReference type="Proteomes" id="UP000192266">
    <property type="component" value="Unassembled WGS sequence"/>
</dbReference>
<keyword evidence="3" id="KW-1185">Reference proteome</keyword>
<dbReference type="InterPro" id="IPR012334">
    <property type="entry name" value="Pectin_lyas_fold"/>
</dbReference>
<feature type="chain" id="PRO_5012235667" evidence="1">
    <location>
        <begin position="22"/>
        <end position="640"/>
    </location>
</feature>
<dbReference type="SMART" id="SM00710">
    <property type="entry name" value="PbH1"/>
    <property type="match status" value="9"/>
</dbReference>
<dbReference type="EMBL" id="FWWW01000101">
    <property type="protein sequence ID" value="SMC00405.1"/>
    <property type="molecule type" value="Genomic_DNA"/>
</dbReference>
<dbReference type="AlphaFoldDB" id="A0A1W1W459"/>
<dbReference type="InterPro" id="IPR006626">
    <property type="entry name" value="PbH1"/>
</dbReference>
<name>A0A1W1W459_9BACT</name>
<accession>A0A1W1W459</accession>
<keyword evidence="1" id="KW-0732">Signal</keyword>
<dbReference type="SUPFAM" id="SSF51126">
    <property type="entry name" value="Pectin lyase-like"/>
    <property type="match status" value="1"/>
</dbReference>
<organism evidence="2 3">
    <name type="scientific">Hymenobacter roseosalivarius DSM 11622</name>
    <dbReference type="NCBI Taxonomy" id="645990"/>
    <lineage>
        <taxon>Bacteria</taxon>
        <taxon>Pseudomonadati</taxon>
        <taxon>Bacteroidota</taxon>
        <taxon>Cytophagia</taxon>
        <taxon>Cytophagales</taxon>
        <taxon>Hymenobacteraceae</taxon>
        <taxon>Hymenobacter</taxon>
    </lineage>
</organism>
<evidence type="ECO:0000256" key="1">
    <source>
        <dbReference type="SAM" id="SignalP"/>
    </source>
</evidence>
<dbReference type="STRING" id="645990.SAMN00120144_3912"/>
<evidence type="ECO:0000313" key="3">
    <source>
        <dbReference type="Proteomes" id="UP000192266"/>
    </source>
</evidence>
<feature type="signal peptide" evidence="1">
    <location>
        <begin position="1"/>
        <end position="21"/>
    </location>
</feature>
<gene>
    <name evidence="2" type="ORF">SAMN00120144_3912</name>
</gene>